<evidence type="ECO:0000256" key="7">
    <source>
        <dbReference type="ARBA" id="ARBA00023136"/>
    </source>
</evidence>
<comment type="caution">
    <text evidence="10">The sequence shown here is derived from an EMBL/GenBank/DDBJ whole genome shotgun (WGS) entry which is preliminary data.</text>
</comment>
<evidence type="ECO:0000313" key="11">
    <source>
        <dbReference type="Proteomes" id="UP001194714"/>
    </source>
</evidence>
<accession>A0ABS0B079</accession>
<organism evidence="10 11">
    <name type="scientific">Candidatus Neptunichlamydia vexilliferae</name>
    <dbReference type="NCBI Taxonomy" id="1651774"/>
    <lineage>
        <taxon>Bacteria</taxon>
        <taxon>Pseudomonadati</taxon>
        <taxon>Chlamydiota</taxon>
        <taxon>Chlamydiia</taxon>
        <taxon>Parachlamydiales</taxon>
        <taxon>Simkaniaceae</taxon>
        <taxon>Candidatus Neptunichlamydia</taxon>
    </lineage>
</organism>
<dbReference type="Pfam" id="PF00528">
    <property type="entry name" value="BPD_transp_1"/>
    <property type="match status" value="1"/>
</dbReference>
<dbReference type="InterPro" id="IPR000515">
    <property type="entry name" value="MetI-like"/>
</dbReference>
<comment type="subcellular location">
    <subcellularLocation>
        <location evidence="1 8">Cell membrane</location>
        <topology evidence="1 8">Multi-pass membrane protein</topology>
    </subcellularLocation>
</comment>
<dbReference type="InterPro" id="IPR051789">
    <property type="entry name" value="Bact_Polyamine_Transport"/>
</dbReference>
<evidence type="ECO:0000313" key="10">
    <source>
        <dbReference type="EMBL" id="MBF5059610.1"/>
    </source>
</evidence>
<keyword evidence="7 8" id="KW-0472">Membrane</keyword>
<feature type="transmembrane region" description="Helical" evidence="8">
    <location>
        <begin position="222"/>
        <end position="246"/>
    </location>
</feature>
<reference evidence="10 11" key="1">
    <citation type="submission" date="2020-01" db="EMBL/GenBank/DDBJ databases">
        <title>Draft genome sequence of Cand. Neptunochlamydia vexilliferae K9.</title>
        <authorList>
            <person name="Schulz F."/>
            <person name="Koestlbacher S."/>
            <person name="Wascher F."/>
            <person name="Pizzetti I."/>
            <person name="Horn M."/>
        </authorList>
    </citation>
    <scope>NUCLEOTIDE SEQUENCE [LARGE SCALE GENOMIC DNA]</scope>
    <source>
        <strain evidence="10 11">K9</strain>
    </source>
</reference>
<evidence type="ECO:0000256" key="4">
    <source>
        <dbReference type="ARBA" id="ARBA00022475"/>
    </source>
</evidence>
<sequence length="255" mass="28728">MKRLFGIFVVLSSYLFLYVPILILIIFSFNTKSFPSPWEEFTFKWYHELFNSSTLWRSFSTSIIVACFSTTLSLLMGIFLIFFRAQGGRVQKALPLFYGNLIIPETMLAISLLSYFTLFKIELGLPTLIVAHTILGLGFVIPILYTRYLQLDRRLVEASEGLGATPLQTFFKITLPLLRPTLLATGLLIFILSFDDFILSYFCAGTSVQTLSLYLLSMLRSGISPIVNALSAILLLLSGGLAILFFSPKIRSRIL</sequence>
<protein>
    <submittedName>
        <fullName evidence="10">Spermidine/putrescine transport system permease protein PotC</fullName>
    </submittedName>
</protein>
<proteinExistence type="inferred from homology"/>
<evidence type="ECO:0000256" key="6">
    <source>
        <dbReference type="ARBA" id="ARBA00022989"/>
    </source>
</evidence>
<dbReference type="PANTHER" id="PTHR43848:SF2">
    <property type="entry name" value="PUTRESCINE TRANSPORT SYSTEM PERMEASE PROTEIN POTI"/>
    <property type="match status" value="1"/>
</dbReference>
<evidence type="ECO:0000256" key="5">
    <source>
        <dbReference type="ARBA" id="ARBA00022692"/>
    </source>
</evidence>
<dbReference type="CDD" id="cd06261">
    <property type="entry name" value="TM_PBP2"/>
    <property type="match status" value="1"/>
</dbReference>
<feature type="transmembrane region" description="Helical" evidence="8">
    <location>
        <begin position="7"/>
        <end position="29"/>
    </location>
</feature>
<gene>
    <name evidence="10" type="ORF">NEPTK9_001126</name>
</gene>
<comment type="similarity">
    <text evidence="2">Belongs to the binding-protein-dependent transport system permease family. CysTW subfamily.</text>
</comment>
<keyword evidence="6 8" id="KW-1133">Transmembrane helix</keyword>
<evidence type="ECO:0000256" key="8">
    <source>
        <dbReference type="RuleBase" id="RU363032"/>
    </source>
</evidence>
<feature type="transmembrane region" description="Helical" evidence="8">
    <location>
        <begin position="123"/>
        <end position="145"/>
    </location>
</feature>
<dbReference type="Proteomes" id="UP001194714">
    <property type="component" value="Unassembled WGS sequence"/>
</dbReference>
<evidence type="ECO:0000259" key="9">
    <source>
        <dbReference type="PROSITE" id="PS50928"/>
    </source>
</evidence>
<evidence type="ECO:0000256" key="3">
    <source>
        <dbReference type="ARBA" id="ARBA00022448"/>
    </source>
</evidence>
<dbReference type="SUPFAM" id="SSF161098">
    <property type="entry name" value="MetI-like"/>
    <property type="match status" value="1"/>
</dbReference>
<evidence type="ECO:0000256" key="2">
    <source>
        <dbReference type="ARBA" id="ARBA00007069"/>
    </source>
</evidence>
<dbReference type="PROSITE" id="PS50928">
    <property type="entry name" value="ABC_TM1"/>
    <property type="match status" value="1"/>
</dbReference>
<keyword evidence="5 8" id="KW-0812">Transmembrane</keyword>
<dbReference type="InterPro" id="IPR035906">
    <property type="entry name" value="MetI-like_sf"/>
</dbReference>
<feature type="transmembrane region" description="Helical" evidence="8">
    <location>
        <begin position="95"/>
        <end position="117"/>
    </location>
</feature>
<feature type="transmembrane region" description="Helical" evidence="8">
    <location>
        <begin position="59"/>
        <end position="83"/>
    </location>
</feature>
<dbReference type="PANTHER" id="PTHR43848">
    <property type="entry name" value="PUTRESCINE TRANSPORT SYSTEM PERMEASE PROTEIN POTI"/>
    <property type="match status" value="1"/>
</dbReference>
<name>A0ABS0B079_9BACT</name>
<dbReference type="EMBL" id="JAAEJV010000030">
    <property type="protein sequence ID" value="MBF5059610.1"/>
    <property type="molecule type" value="Genomic_DNA"/>
</dbReference>
<evidence type="ECO:0000256" key="1">
    <source>
        <dbReference type="ARBA" id="ARBA00004651"/>
    </source>
</evidence>
<keyword evidence="3 8" id="KW-0813">Transport</keyword>
<keyword evidence="11" id="KW-1185">Reference proteome</keyword>
<keyword evidence="4" id="KW-1003">Cell membrane</keyword>
<feature type="domain" description="ABC transmembrane type-1" evidence="9">
    <location>
        <begin position="59"/>
        <end position="245"/>
    </location>
</feature>
<dbReference type="Gene3D" id="1.10.3720.10">
    <property type="entry name" value="MetI-like"/>
    <property type="match status" value="1"/>
</dbReference>
<dbReference type="RefSeq" id="WP_194847910.1">
    <property type="nucleotide sequence ID" value="NZ_JAAEJV010000030.1"/>
</dbReference>